<dbReference type="AlphaFoldDB" id="E9HKB7"/>
<feature type="region of interest" description="Disordered" evidence="1">
    <location>
        <begin position="27"/>
        <end position="72"/>
    </location>
</feature>
<evidence type="ECO:0000313" key="3">
    <source>
        <dbReference type="Proteomes" id="UP000000305"/>
    </source>
</evidence>
<evidence type="ECO:0000256" key="1">
    <source>
        <dbReference type="SAM" id="MobiDB-lite"/>
    </source>
</evidence>
<dbReference type="Proteomes" id="UP000000305">
    <property type="component" value="Unassembled WGS sequence"/>
</dbReference>
<protein>
    <submittedName>
        <fullName evidence="2">Uncharacterized protein</fullName>
    </submittedName>
</protein>
<dbReference type="KEGG" id="dpx:DAPPUDRAFT_260994"/>
<keyword evidence="3" id="KW-1185">Reference proteome</keyword>
<sequence length="72" mass="8018">MPPFPPFPTDDDNVYEDMYMYEYCDTGNLRGKDNPMKVTPEGEVSTGGDYETPNPPLGKPNFPPPHVPDSPT</sequence>
<accession>E9HKB7</accession>
<dbReference type="HOGENOM" id="CLU_2724763_0_0_1"/>
<dbReference type="InParanoid" id="E9HKB7"/>
<organism evidence="2 3">
    <name type="scientific">Daphnia pulex</name>
    <name type="common">Water flea</name>
    <dbReference type="NCBI Taxonomy" id="6669"/>
    <lineage>
        <taxon>Eukaryota</taxon>
        <taxon>Metazoa</taxon>
        <taxon>Ecdysozoa</taxon>
        <taxon>Arthropoda</taxon>
        <taxon>Crustacea</taxon>
        <taxon>Branchiopoda</taxon>
        <taxon>Diplostraca</taxon>
        <taxon>Cladocera</taxon>
        <taxon>Anomopoda</taxon>
        <taxon>Daphniidae</taxon>
        <taxon>Daphnia</taxon>
    </lineage>
</organism>
<gene>
    <name evidence="2" type="ORF">DAPPUDRAFT_260994</name>
</gene>
<feature type="compositionally biased region" description="Pro residues" evidence="1">
    <location>
        <begin position="53"/>
        <end position="72"/>
    </location>
</feature>
<evidence type="ECO:0000313" key="2">
    <source>
        <dbReference type="EMBL" id="EFX67860.1"/>
    </source>
</evidence>
<name>E9HKB7_DAPPU</name>
<proteinExistence type="predicted"/>
<dbReference type="EMBL" id="GL732667">
    <property type="protein sequence ID" value="EFX67860.1"/>
    <property type="molecule type" value="Genomic_DNA"/>
</dbReference>
<reference evidence="2 3" key="1">
    <citation type="journal article" date="2011" name="Science">
        <title>The ecoresponsive genome of Daphnia pulex.</title>
        <authorList>
            <person name="Colbourne J.K."/>
            <person name="Pfrender M.E."/>
            <person name="Gilbert D."/>
            <person name="Thomas W.K."/>
            <person name="Tucker A."/>
            <person name="Oakley T.H."/>
            <person name="Tokishita S."/>
            <person name="Aerts A."/>
            <person name="Arnold G.J."/>
            <person name="Basu M.K."/>
            <person name="Bauer D.J."/>
            <person name="Caceres C.E."/>
            <person name="Carmel L."/>
            <person name="Casola C."/>
            <person name="Choi J.H."/>
            <person name="Detter J.C."/>
            <person name="Dong Q."/>
            <person name="Dusheyko S."/>
            <person name="Eads B.D."/>
            <person name="Frohlich T."/>
            <person name="Geiler-Samerotte K.A."/>
            <person name="Gerlach D."/>
            <person name="Hatcher P."/>
            <person name="Jogdeo S."/>
            <person name="Krijgsveld J."/>
            <person name="Kriventseva E.V."/>
            <person name="Kultz D."/>
            <person name="Laforsch C."/>
            <person name="Lindquist E."/>
            <person name="Lopez J."/>
            <person name="Manak J.R."/>
            <person name="Muller J."/>
            <person name="Pangilinan J."/>
            <person name="Patwardhan R.P."/>
            <person name="Pitluck S."/>
            <person name="Pritham E.J."/>
            <person name="Rechtsteiner A."/>
            <person name="Rho M."/>
            <person name="Rogozin I.B."/>
            <person name="Sakarya O."/>
            <person name="Salamov A."/>
            <person name="Schaack S."/>
            <person name="Shapiro H."/>
            <person name="Shiga Y."/>
            <person name="Skalitzky C."/>
            <person name="Smith Z."/>
            <person name="Souvorov A."/>
            <person name="Sung W."/>
            <person name="Tang Z."/>
            <person name="Tsuchiya D."/>
            <person name="Tu H."/>
            <person name="Vos H."/>
            <person name="Wang M."/>
            <person name="Wolf Y.I."/>
            <person name="Yamagata H."/>
            <person name="Yamada T."/>
            <person name="Ye Y."/>
            <person name="Shaw J.R."/>
            <person name="Andrews J."/>
            <person name="Crease T.J."/>
            <person name="Tang H."/>
            <person name="Lucas S.M."/>
            <person name="Robertson H.M."/>
            <person name="Bork P."/>
            <person name="Koonin E.V."/>
            <person name="Zdobnov E.M."/>
            <person name="Grigoriev I.V."/>
            <person name="Lynch M."/>
            <person name="Boore J.L."/>
        </authorList>
    </citation>
    <scope>NUCLEOTIDE SEQUENCE [LARGE SCALE GENOMIC DNA]</scope>
</reference>